<dbReference type="InterPro" id="IPR017938">
    <property type="entry name" value="Riboflavin_synthase-like_b-brl"/>
</dbReference>
<comment type="similarity">
    <text evidence="2">Belongs to the ferredoxin--NADP reductase type 1 family.</text>
</comment>
<dbReference type="STRING" id="582744.Msip34_1366"/>
<dbReference type="PANTHER" id="PTHR47878:SF1">
    <property type="entry name" value="FLAVODOXIN_FERREDOXIN--NADP REDUCTASE"/>
    <property type="match status" value="1"/>
</dbReference>
<dbReference type="OrthoDB" id="9784483at2"/>
<dbReference type="AlphaFoldDB" id="C6XDI6"/>
<dbReference type="InterPro" id="IPR017927">
    <property type="entry name" value="FAD-bd_FR_type"/>
</dbReference>
<keyword evidence="6" id="KW-0274">FAD</keyword>
<dbReference type="SUPFAM" id="SSF52343">
    <property type="entry name" value="Ferredoxin reductase-like, C-terminal NADP-linked domain"/>
    <property type="match status" value="1"/>
</dbReference>
<feature type="domain" description="FAD-binding FR-type" evidence="10">
    <location>
        <begin position="2"/>
        <end position="101"/>
    </location>
</feature>
<dbReference type="Proteomes" id="UP000002743">
    <property type="component" value="Chromosome"/>
</dbReference>
<evidence type="ECO:0000256" key="6">
    <source>
        <dbReference type="ARBA" id="ARBA00022827"/>
    </source>
</evidence>
<dbReference type="eggNOG" id="COG1018">
    <property type="taxonomic scope" value="Bacteria"/>
</dbReference>
<evidence type="ECO:0000256" key="2">
    <source>
        <dbReference type="ARBA" id="ARBA00008312"/>
    </source>
</evidence>
<comment type="catalytic activity">
    <reaction evidence="9">
        <text>2 reduced [2Fe-2S]-[ferredoxin] + NADP(+) + H(+) = 2 oxidized [2Fe-2S]-[ferredoxin] + NADPH</text>
        <dbReference type="Rhea" id="RHEA:20125"/>
        <dbReference type="Rhea" id="RHEA-COMP:10000"/>
        <dbReference type="Rhea" id="RHEA-COMP:10001"/>
        <dbReference type="ChEBI" id="CHEBI:15378"/>
        <dbReference type="ChEBI" id="CHEBI:33737"/>
        <dbReference type="ChEBI" id="CHEBI:33738"/>
        <dbReference type="ChEBI" id="CHEBI:57783"/>
        <dbReference type="ChEBI" id="CHEBI:58349"/>
        <dbReference type="EC" id="1.18.1.2"/>
    </reaction>
</comment>
<keyword evidence="12" id="KW-1185">Reference proteome</keyword>
<evidence type="ECO:0000313" key="11">
    <source>
        <dbReference type="EMBL" id="ACT50611.1"/>
    </source>
</evidence>
<dbReference type="InterPro" id="IPR033892">
    <property type="entry name" value="FNR_bac"/>
</dbReference>
<dbReference type="PROSITE" id="PS51384">
    <property type="entry name" value="FAD_FR"/>
    <property type="match status" value="1"/>
</dbReference>
<evidence type="ECO:0000259" key="10">
    <source>
        <dbReference type="PROSITE" id="PS51384"/>
    </source>
</evidence>
<dbReference type="SUPFAM" id="SSF63380">
    <property type="entry name" value="Riboflavin synthase domain-like"/>
    <property type="match status" value="1"/>
</dbReference>
<dbReference type="GO" id="GO:0000166">
    <property type="term" value="F:nucleotide binding"/>
    <property type="evidence" value="ECO:0007669"/>
    <property type="project" value="UniProtKB-KW"/>
</dbReference>
<evidence type="ECO:0000313" key="12">
    <source>
        <dbReference type="Proteomes" id="UP000002743"/>
    </source>
</evidence>
<sequence length="247" mass="27896">MATWIQGRVVEHKHWNAYLHTLYIEADLAPFAAGQFVKLGLEIEGQVVAHPYSLVNPPQQRPLEIFYIEVPEGKLSPHLVPLKPGDVVQLSPTAHGFMTLDEIPAARDLWLIASGTGIGPFLSMLGTERLWQQYEHAVLVYSVRYQHDLAYLELVQALMAAHPGRLHFVPLVTREASDIGLPCRIQQALQDGRLEQHAQTMLSPEHSQVILCGNPQMVEDMQSLLATRGLKKHRRREPGHITTETYW</sequence>
<dbReference type="EC" id="1.18.1.2" evidence="3"/>
<protein>
    <recommendedName>
        <fullName evidence="3">ferredoxin--NADP(+) reductase</fullName>
        <ecNumber evidence="3">1.18.1.2</ecNumber>
    </recommendedName>
</protein>
<dbReference type="HOGENOM" id="CLU_003827_3_0_4"/>
<proteinExistence type="inferred from homology"/>
<gene>
    <name evidence="11" type="ordered locus">Msip34_1366</name>
</gene>
<evidence type="ECO:0000256" key="1">
    <source>
        <dbReference type="ARBA" id="ARBA00001974"/>
    </source>
</evidence>
<dbReference type="PANTHER" id="PTHR47878">
    <property type="entry name" value="OXIDOREDUCTASE FAD/NAD(P)-BINDING DOMAIN PROTEIN"/>
    <property type="match status" value="1"/>
</dbReference>
<evidence type="ECO:0000256" key="5">
    <source>
        <dbReference type="ARBA" id="ARBA00022741"/>
    </source>
</evidence>
<evidence type="ECO:0000256" key="9">
    <source>
        <dbReference type="ARBA" id="ARBA00047776"/>
    </source>
</evidence>
<dbReference type="RefSeq" id="WP_015830077.1">
    <property type="nucleotide sequence ID" value="NC_012969.1"/>
</dbReference>
<keyword evidence="4" id="KW-0285">Flavoprotein</keyword>
<comment type="cofactor">
    <cofactor evidence="1">
        <name>FAD</name>
        <dbReference type="ChEBI" id="CHEBI:57692"/>
    </cofactor>
</comment>
<keyword evidence="8" id="KW-0560">Oxidoreductase</keyword>
<evidence type="ECO:0000256" key="7">
    <source>
        <dbReference type="ARBA" id="ARBA00022857"/>
    </source>
</evidence>
<dbReference type="InterPro" id="IPR039261">
    <property type="entry name" value="FNR_nucleotide-bd"/>
</dbReference>
<name>C6XDI6_METGS</name>
<dbReference type="GO" id="GO:0042167">
    <property type="term" value="P:heme catabolic process"/>
    <property type="evidence" value="ECO:0007669"/>
    <property type="project" value="TreeGrafter"/>
</dbReference>
<keyword evidence="7" id="KW-0521">NADP</keyword>
<evidence type="ECO:0000256" key="3">
    <source>
        <dbReference type="ARBA" id="ARBA00013223"/>
    </source>
</evidence>
<dbReference type="GO" id="GO:0034599">
    <property type="term" value="P:cellular response to oxidative stress"/>
    <property type="evidence" value="ECO:0007669"/>
    <property type="project" value="TreeGrafter"/>
</dbReference>
<evidence type="ECO:0000256" key="4">
    <source>
        <dbReference type="ARBA" id="ARBA00022630"/>
    </source>
</evidence>
<reference evidence="12" key="1">
    <citation type="submission" date="2009-07" db="EMBL/GenBank/DDBJ databases">
        <title>Complete sequence of chromosome of Methylovorus sp. SIP3-4.</title>
        <authorList>
            <person name="Lucas S."/>
            <person name="Copeland A."/>
            <person name="Lapidus A."/>
            <person name="Glavina del Rio T."/>
            <person name="Tice H."/>
            <person name="Bruce D."/>
            <person name="Goodwin L."/>
            <person name="Pitluck S."/>
            <person name="Clum A."/>
            <person name="Larimer F."/>
            <person name="Land M."/>
            <person name="Hauser L."/>
            <person name="Kyrpides N."/>
            <person name="Mikhailova N."/>
            <person name="Kayluzhnaya M."/>
            <person name="Chistoserdova L."/>
        </authorList>
    </citation>
    <scope>NUCLEOTIDE SEQUENCE [LARGE SCALE GENOMIC DNA]</scope>
    <source>
        <strain evidence="12">SIP3-4</strain>
    </source>
</reference>
<dbReference type="InterPro" id="IPR051930">
    <property type="entry name" value="FNR_type-1"/>
</dbReference>
<dbReference type="EMBL" id="CP001674">
    <property type="protein sequence ID" value="ACT50611.1"/>
    <property type="molecule type" value="Genomic_DNA"/>
</dbReference>
<reference evidence="11 12" key="2">
    <citation type="journal article" date="2011" name="J. Bacteriol.">
        <title>Genomes of three methylotrophs from a single niche uncover genetic and metabolic divergence of Methylophilaceae.</title>
        <authorList>
            <person name="Lapidus A."/>
            <person name="Clum A."/>
            <person name="Labutti K."/>
            <person name="Kaluzhnaya M.G."/>
            <person name="Lim S."/>
            <person name="Beck D.A."/>
            <person name="Glavina Del Rio T."/>
            <person name="Nolan M."/>
            <person name="Mavromatis K."/>
            <person name="Huntemann M."/>
            <person name="Lucas S."/>
            <person name="Lidstrom M.E."/>
            <person name="Ivanova N."/>
            <person name="Chistoserdova L."/>
        </authorList>
    </citation>
    <scope>NUCLEOTIDE SEQUENCE [LARGE SCALE GENOMIC DNA]</scope>
    <source>
        <strain evidence="11 12">SIP3-4</strain>
    </source>
</reference>
<organism evidence="11 12">
    <name type="scientific">Methylovorus glucosotrophus (strain SIP3-4)</name>
    <dbReference type="NCBI Taxonomy" id="582744"/>
    <lineage>
        <taxon>Bacteria</taxon>
        <taxon>Pseudomonadati</taxon>
        <taxon>Pseudomonadota</taxon>
        <taxon>Betaproteobacteria</taxon>
        <taxon>Nitrosomonadales</taxon>
        <taxon>Methylophilaceae</taxon>
        <taxon>Methylovorus</taxon>
    </lineage>
</organism>
<dbReference type="GO" id="GO:0004324">
    <property type="term" value="F:ferredoxin-NADP+ reductase activity"/>
    <property type="evidence" value="ECO:0007669"/>
    <property type="project" value="UniProtKB-EC"/>
</dbReference>
<evidence type="ECO:0000256" key="8">
    <source>
        <dbReference type="ARBA" id="ARBA00023002"/>
    </source>
</evidence>
<dbReference type="InterPro" id="IPR001433">
    <property type="entry name" value="OxRdtase_FAD/NAD-bd"/>
</dbReference>
<dbReference type="CDD" id="cd06195">
    <property type="entry name" value="FNR1"/>
    <property type="match status" value="1"/>
</dbReference>
<accession>C6XDI6</accession>
<dbReference type="Pfam" id="PF00175">
    <property type="entry name" value="NAD_binding_1"/>
    <property type="match status" value="1"/>
</dbReference>
<dbReference type="Gene3D" id="3.40.50.80">
    <property type="entry name" value="Nucleotide-binding domain of ferredoxin-NADP reductase (FNR) module"/>
    <property type="match status" value="1"/>
</dbReference>
<dbReference type="KEGG" id="mei:Msip34_1366"/>
<keyword evidence="5" id="KW-0547">Nucleotide-binding</keyword>
<dbReference type="Gene3D" id="2.40.30.10">
    <property type="entry name" value="Translation factors"/>
    <property type="match status" value="1"/>
</dbReference>